<accession>A0ABR3A4P7</accession>
<dbReference type="InterPro" id="IPR053044">
    <property type="entry name" value="Metallo-hydrolase/TatD-type"/>
</dbReference>
<feature type="region of interest" description="Disordered" evidence="1">
    <location>
        <begin position="332"/>
        <end position="351"/>
    </location>
</feature>
<dbReference type="SUPFAM" id="SSF51556">
    <property type="entry name" value="Metallo-dependent hydrolases"/>
    <property type="match status" value="1"/>
</dbReference>
<dbReference type="EMBL" id="JBBXMP010000017">
    <property type="protein sequence ID" value="KAL0068573.1"/>
    <property type="molecule type" value="Genomic_DNA"/>
</dbReference>
<dbReference type="PANTHER" id="PTHR47345:SF1">
    <property type="entry name" value="CUT9-INTERACTING PROTEIN SCN1"/>
    <property type="match status" value="1"/>
</dbReference>
<comment type="caution">
    <text evidence="2">The sequence shown here is derived from an EMBL/GenBank/DDBJ whole genome shotgun (WGS) entry which is preliminary data.</text>
</comment>
<dbReference type="Pfam" id="PF01026">
    <property type="entry name" value="TatD_DNase"/>
    <property type="match status" value="1"/>
</dbReference>
<evidence type="ECO:0000313" key="2">
    <source>
        <dbReference type="EMBL" id="KAL0068573.1"/>
    </source>
</evidence>
<dbReference type="PANTHER" id="PTHR47345">
    <property type="entry name" value="CUT9-INTERACTING PROTEIN SCN1"/>
    <property type="match status" value="1"/>
</dbReference>
<gene>
    <name evidence="2" type="primary">scn1</name>
    <name evidence="2" type="ORF">AAF712_004288</name>
</gene>
<proteinExistence type="predicted"/>
<evidence type="ECO:0000256" key="1">
    <source>
        <dbReference type="SAM" id="MobiDB-lite"/>
    </source>
</evidence>
<reference evidence="2 3" key="1">
    <citation type="submission" date="2024-05" db="EMBL/GenBank/DDBJ databases">
        <title>A draft genome resource for the thread blight pathogen Marasmius tenuissimus strain MS-2.</title>
        <authorList>
            <person name="Yulfo-Soto G.E."/>
            <person name="Baruah I.K."/>
            <person name="Amoako-Attah I."/>
            <person name="Bukari Y."/>
            <person name="Meinhardt L.W."/>
            <person name="Bailey B.A."/>
            <person name="Cohen S.P."/>
        </authorList>
    </citation>
    <scope>NUCLEOTIDE SEQUENCE [LARGE SCALE GENOMIC DNA]</scope>
    <source>
        <strain evidence="2 3">MS-2</strain>
    </source>
</reference>
<name>A0ABR3A4P7_9AGAR</name>
<evidence type="ECO:0000313" key="3">
    <source>
        <dbReference type="Proteomes" id="UP001437256"/>
    </source>
</evidence>
<dbReference type="Proteomes" id="UP001437256">
    <property type="component" value="Unassembled WGS sequence"/>
</dbReference>
<protein>
    <submittedName>
        <fullName evidence="2">Cut9-interacting protein scn1</fullName>
    </submittedName>
</protein>
<organism evidence="2 3">
    <name type="scientific">Marasmius tenuissimus</name>
    <dbReference type="NCBI Taxonomy" id="585030"/>
    <lineage>
        <taxon>Eukaryota</taxon>
        <taxon>Fungi</taxon>
        <taxon>Dikarya</taxon>
        <taxon>Basidiomycota</taxon>
        <taxon>Agaricomycotina</taxon>
        <taxon>Agaricomycetes</taxon>
        <taxon>Agaricomycetidae</taxon>
        <taxon>Agaricales</taxon>
        <taxon>Marasmiineae</taxon>
        <taxon>Marasmiaceae</taxon>
        <taxon>Marasmius</taxon>
    </lineage>
</organism>
<dbReference type="InterPro" id="IPR001130">
    <property type="entry name" value="TatD-like"/>
</dbReference>
<keyword evidence="3" id="KW-1185">Reference proteome</keyword>
<dbReference type="InterPro" id="IPR032466">
    <property type="entry name" value="Metal_Hydrolase"/>
</dbReference>
<sequence length="351" mass="40094">MLPPNRLNSHVIDVHCHPTDTTVSPEAMDALEITICAMSSRQEDQPLVRSLALSHPDKVVPCFGYHPWFTHRISLKPAIQKQDHYRSLFTPRNDDETRALDELMGLLPEPINLEDILGDLRRNLEDFPVAMLGEVGLDRSFRVAYDYFASPRKLTPFTIPIEHQLAILHAQIDIAVELGRNVSLHSVKAQQATMELLSDLKIKHGKRWDGISLDMHSCGFSPPMWKDIQKKYSNIYLSLSTVINSRSPNHMALIEACAPDRILVESDFNDVAMCTERTWEMLRIVADVKGWSLETEWLDEVNESDEAEWGVVRRLEKNWRAFKAGNHAPVGTLSRKEKREMQDWMSDSSGD</sequence>
<dbReference type="Gene3D" id="3.20.20.140">
    <property type="entry name" value="Metal-dependent hydrolases"/>
    <property type="match status" value="1"/>
</dbReference>